<comment type="caution">
    <text evidence="1">The sequence shown here is derived from an EMBL/GenBank/DDBJ whole genome shotgun (WGS) entry which is preliminary data.</text>
</comment>
<organism evidence="1 2">
    <name type="scientific">Mordavella massiliensis</name>
    <dbReference type="NCBI Taxonomy" id="1871024"/>
    <lineage>
        <taxon>Bacteria</taxon>
        <taxon>Bacillati</taxon>
        <taxon>Bacillota</taxon>
        <taxon>Clostridia</taxon>
        <taxon>Eubacteriales</taxon>
        <taxon>Clostridiaceae</taxon>
        <taxon>Mordavella</taxon>
    </lineage>
</organism>
<name>A0A938X156_9CLOT</name>
<gene>
    <name evidence="1" type="ORF">H6A13_01450</name>
</gene>
<dbReference type="Proteomes" id="UP000713880">
    <property type="component" value="Unassembled WGS sequence"/>
</dbReference>
<reference evidence="1" key="1">
    <citation type="submission" date="2020-08" db="EMBL/GenBank/DDBJ databases">
        <authorList>
            <person name="Cejkova D."/>
            <person name="Kubasova T."/>
            <person name="Jahodarova E."/>
            <person name="Rychlik I."/>
        </authorList>
    </citation>
    <scope>NUCLEOTIDE SEQUENCE</scope>
    <source>
        <strain evidence="1">An420c</strain>
    </source>
</reference>
<dbReference type="RefSeq" id="WP_204907835.1">
    <property type="nucleotide sequence ID" value="NZ_JACJLV010000003.1"/>
</dbReference>
<reference evidence="1" key="2">
    <citation type="journal article" date="2021" name="Sci. Rep.">
        <title>The distribution of antibiotic resistance genes in chicken gut microbiota commensals.</title>
        <authorList>
            <person name="Juricova H."/>
            <person name="Matiasovicova J."/>
            <person name="Kubasova T."/>
            <person name="Cejkova D."/>
            <person name="Rychlik I."/>
        </authorList>
    </citation>
    <scope>NUCLEOTIDE SEQUENCE</scope>
    <source>
        <strain evidence="1">An420c</strain>
    </source>
</reference>
<evidence type="ECO:0000313" key="2">
    <source>
        <dbReference type="Proteomes" id="UP000713880"/>
    </source>
</evidence>
<protein>
    <submittedName>
        <fullName evidence="1">Uncharacterized protein</fullName>
    </submittedName>
</protein>
<keyword evidence="2" id="KW-1185">Reference proteome</keyword>
<dbReference type="EMBL" id="JACJLV010000003">
    <property type="protein sequence ID" value="MBM6825770.1"/>
    <property type="molecule type" value="Genomic_DNA"/>
</dbReference>
<dbReference type="Pfam" id="PF18960">
    <property type="entry name" value="DUF5702"/>
    <property type="match status" value="1"/>
</dbReference>
<proteinExistence type="predicted"/>
<dbReference type="InterPro" id="IPR043756">
    <property type="entry name" value="DUF5702"/>
</dbReference>
<dbReference type="AlphaFoldDB" id="A0A938X156"/>
<sequence length="447" mass="50941">MFVSLIFILLVSFAGSLMESASIQMAKNYRRADMNRAIESVFAEYQKELLEEYDIFALDGSYETGSYAEGNLKDRLEYYGAANMEHQIKRIQFLTDRDCQAFWQQAAWYMEQRYGLDIVKDWTGMTSVWGQQEDQAKEYQTEEKEMEQNLENLLEANEGELPAEENPIAHVGQLQSSPILNLVMPKDVAVSEKRVDPGGLLEHRERNSGYGDFSDVAEESGTLSTLLFGEYLLEHFSLFTDEEKTGALDYELEYILEGKPSDRENLEGVVKKLMLIRFVPNYAYIQTDAAMKAEAEAMALTLCSLLAVPAITEAAAQVILLAWAYGETVMDLRSLLAGSRVPLVKTKDSWQLSLSSLLKLGTEEDLSDGKDTEGGLPYREYLRMLLFLKPQGEMALRTLGMIEQNLRKEEGLTWFRADLCISRVEFRSQVSLRRGIRYDFSTYFGYQ</sequence>
<evidence type="ECO:0000313" key="1">
    <source>
        <dbReference type="EMBL" id="MBM6825770.1"/>
    </source>
</evidence>
<accession>A0A938X156</accession>